<organism evidence="1 2">
    <name type="scientific">Pristionchus entomophagus</name>
    <dbReference type="NCBI Taxonomy" id="358040"/>
    <lineage>
        <taxon>Eukaryota</taxon>
        <taxon>Metazoa</taxon>
        <taxon>Ecdysozoa</taxon>
        <taxon>Nematoda</taxon>
        <taxon>Chromadorea</taxon>
        <taxon>Rhabditida</taxon>
        <taxon>Rhabditina</taxon>
        <taxon>Diplogasteromorpha</taxon>
        <taxon>Diplogasteroidea</taxon>
        <taxon>Neodiplogasteridae</taxon>
        <taxon>Pristionchus</taxon>
    </lineage>
</organism>
<reference evidence="1" key="1">
    <citation type="submission" date="2023-10" db="EMBL/GenBank/DDBJ databases">
        <title>Genome assembly of Pristionchus species.</title>
        <authorList>
            <person name="Yoshida K."/>
            <person name="Sommer R.J."/>
        </authorList>
    </citation>
    <scope>NUCLEOTIDE SEQUENCE</scope>
    <source>
        <strain evidence="1">RS0144</strain>
    </source>
</reference>
<gene>
    <name evidence="1" type="ORF">PENTCL1PPCAC_15389</name>
</gene>
<accession>A0AAV5TD42</accession>
<dbReference type="AlphaFoldDB" id="A0AAV5TD42"/>
<name>A0AAV5TD42_9BILA</name>
<sequence>YLASRIFEVVCEAMTPDGKEDLFRRATSQSRDTVDSEMADRIFNSVDERFAAAATTTQEKVKVLSLVSDLGMTLQETIRCVPSAILHYLNLARRFNKGGVDFDGTFKRERFNEKKNDRFVEFLSRSNVLLTLLWGDTLATLSDGTKTSIASVARKFSFTRIHRMYLRDLEMSKEMDLKLSRGSTTRILKVLARRKTERMTCVDEYAVDAYAGWRQITAVVEEMREMHGLIGDGDERALKRWIRISRSHLEGEYLSEICESSNVAQHCSRFSLSDKIRKCFASPCDHDHDGHCTNCHQV</sequence>
<proteinExistence type="predicted"/>
<comment type="caution">
    <text evidence="1">The sequence shown here is derived from an EMBL/GenBank/DDBJ whole genome shotgun (WGS) entry which is preliminary data.</text>
</comment>
<keyword evidence="2" id="KW-1185">Reference proteome</keyword>
<feature type="non-terminal residue" evidence="1">
    <location>
        <position position="298"/>
    </location>
</feature>
<feature type="non-terminal residue" evidence="1">
    <location>
        <position position="1"/>
    </location>
</feature>
<dbReference type="Proteomes" id="UP001432027">
    <property type="component" value="Unassembled WGS sequence"/>
</dbReference>
<evidence type="ECO:0000313" key="2">
    <source>
        <dbReference type="Proteomes" id="UP001432027"/>
    </source>
</evidence>
<protein>
    <submittedName>
        <fullName evidence="1">Uncharacterized protein</fullName>
    </submittedName>
</protein>
<dbReference type="EMBL" id="BTSX01000004">
    <property type="protein sequence ID" value="GMS93214.1"/>
    <property type="molecule type" value="Genomic_DNA"/>
</dbReference>
<evidence type="ECO:0000313" key="1">
    <source>
        <dbReference type="EMBL" id="GMS93214.1"/>
    </source>
</evidence>